<dbReference type="EMBL" id="REGN01004117">
    <property type="protein sequence ID" value="RNA19050.1"/>
    <property type="molecule type" value="Genomic_DNA"/>
</dbReference>
<protein>
    <submittedName>
        <fullName evidence="1">Uncharacterized protein</fullName>
    </submittedName>
</protein>
<comment type="caution">
    <text evidence="1">The sequence shown here is derived from an EMBL/GenBank/DDBJ whole genome shotgun (WGS) entry which is preliminary data.</text>
</comment>
<evidence type="ECO:0000313" key="2">
    <source>
        <dbReference type="Proteomes" id="UP000276133"/>
    </source>
</evidence>
<proteinExistence type="predicted"/>
<accession>A0A3M7R669</accession>
<gene>
    <name evidence="1" type="ORF">BpHYR1_028237</name>
</gene>
<organism evidence="1 2">
    <name type="scientific">Brachionus plicatilis</name>
    <name type="common">Marine rotifer</name>
    <name type="synonym">Brachionus muelleri</name>
    <dbReference type="NCBI Taxonomy" id="10195"/>
    <lineage>
        <taxon>Eukaryota</taxon>
        <taxon>Metazoa</taxon>
        <taxon>Spiralia</taxon>
        <taxon>Gnathifera</taxon>
        <taxon>Rotifera</taxon>
        <taxon>Eurotatoria</taxon>
        <taxon>Monogononta</taxon>
        <taxon>Pseudotrocha</taxon>
        <taxon>Ploima</taxon>
        <taxon>Brachionidae</taxon>
        <taxon>Brachionus</taxon>
    </lineage>
</organism>
<evidence type="ECO:0000313" key="1">
    <source>
        <dbReference type="EMBL" id="RNA19050.1"/>
    </source>
</evidence>
<name>A0A3M7R669_BRAPC</name>
<keyword evidence="2" id="KW-1185">Reference proteome</keyword>
<reference evidence="1 2" key="1">
    <citation type="journal article" date="2018" name="Sci. Rep.">
        <title>Genomic signatures of local adaptation to the degree of environmental predictability in rotifers.</title>
        <authorList>
            <person name="Franch-Gras L."/>
            <person name="Hahn C."/>
            <person name="Garcia-Roger E.M."/>
            <person name="Carmona M.J."/>
            <person name="Serra M."/>
            <person name="Gomez A."/>
        </authorList>
    </citation>
    <scope>NUCLEOTIDE SEQUENCE [LARGE SCALE GENOMIC DNA]</scope>
    <source>
        <strain evidence="1">HYR1</strain>
    </source>
</reference>
<sequence length="102" mass="11620">MFCLSCCCCCRCGASTVTSVSFPFHFFSNNSHAIDTLKINKWEKNLGVLLKHRLLDYETKIFTEIRPYKDHTNYLILSSACKTLLRSALIVDQSDTESSCKD</sequence>
<dbReference type="AlphaFoldDB" id="A0A3M7R669"/>
<dbReference type="Proteomes" id="UP000276133">
    <property type="component" value="Unassembled WGS sequence"/>
</dbReference>